<dbReference type="PANTHER" id="PTHR47634:SF9">
    <property type="entry name" value="PROTEIN KINASE DOMAIN-CONTAINING PROTEIN-RELATED"/>
    <property type="match status" value="1"/>
</dbReference>
<evidence type="ECO:0000256" key="6">
    <source>
        <dbReference type="ARBA" id="ARBA00022840"/>
    </source>
</evidence>
<evidence type="ECO:0000256" key="7">
    <source>
        <dbReference type="ARBA" id="ARBA00047899"/>
    </source>
</evidence>
<dbReference type="GO" id="GO:0005737">
    <property type="term" value="C:cytoplasm"/>
    <property type="evidence" value="ECO:0007669"/>
    <property type="project" value="TreeGrafter"/>
</dbReference>
<evidence type="ECO:0000256" key="2">
    <source>
        <dbReference type="ARBA" id="ARBA00022527"/>
    </source>
</evidence>
<dbReference type="InterPro" id="IPR000719">
    <property type="entry name" value="Prot_kinase_dom"/>
</dbReference>
<keyword evidence="2" id="KW-0723">Serine/threonine-protein kinase</keyword>
<dbReference type="Gene3D" id="3.30.200.20">
    <property type="entry name" value="Phosphorylase Kinase, domain 1"/>
    <property type="match status" value="1"/>
</dbReference>
<comment type="caution">
    <text evidence="11">The sequence shown here is derived from an EMBL/GenBank/DDBJ whole genome shotgun (WGS) entry which is preliminary data.</text>
</comment>
<dbReference type="InterPro" id="IPR051334">
    <property type="entry name" value="SRPK"/>
</dbReference>
<evidence type="ECO:0000256" key="1">
    <source>
        <dbReference type="ARBA" id="ARBA00012513"/>
    </source>
</evidence>
<dbReference type="GO" id="GO:0005634">
    <property type="term" value="C:nucleus"/>
    <property type="evidence" value="ECO:0007669"/>
    <property type="project" value="TreeGrafter"/>
</dbReference>
<dbReference type="PROSITE" id="PS00107">
    <property type="entry name" value="PROTEIN_KINASE_ATP"/>
    <property type="match status" value="1"/>
</dbReference>
<keyword evidence="5" id="KW-0418">Kinase</keyword>
<dbReference type="GO" id="GO:0005524">
    <property type="term" value="F:ATP binding"/>
    <property type="evidence" value="ECO:0007669"/>
    <property type="project" value="UniProtKB-UniRule"/>
</dbReference>
<gene>
    <name evidence="11" type="ORF">RDB_LOCUS213639</name>
</gene>
<evidence type="ECO:0000256" key="3">
    <source>
        <dbReference type="ARBA" id="ARBA00022679"/>
    </source>
</evidence>
<dbReference type="SUPFAM" id="SSF56112">
    <property type="entry name" value="Protein kinase-like (PK-like)"/>
    <property type="match status" value="1"/>
</dbReference>
<evidence type="ECO:0000256" key="4">
    <source>
        <dbReference type="ARBA" id="ARBA00022741"/>
    </source>
</evidence>
<dbReference type="Proteomes" id="UP000663841">
    <property type="component" value="Unassembled WGS sequence"/>
</dbReference>
<organism evidence="11 12">
    <name type="scientific">Rhizoctonia solani</name>
    <dbReference type="NCBI Taxonomy" id="456999"/>
    <lineage>
        <taxon>Eukaryota</taxon>
        <taxon>Fungi</taxon>
        <taxon>Dikarya</taxon>
        <taxon>Basidiomycota</taxon>
        <taxon>Agaricomycotina</taxon>
        <taxon>Agaricomycetes</taxon>
        <taxon>Cantharellales</taxon>
        <taxon>Ceratobasidiaceae</taxon>
        <taxon>Rhizoctonia</taxon>
    </lineage>
</organism>
<evidence type="ECO:0000256" key="8">
    <source>
        <dbReference type="ARBA" id="ARBA00048679"/>
    </source>
</evidence>
<protein>
    <recommendedName>
        <fullName evidence="1">non-specific serine/threonine protein kinase</fullName>
        <ecNumber evidence="1">2.7.11.1</ecNumber>
    </recommendedName>
</protein>
<dbReference type="Gene3D" id="1.10.510.10">
    <property type="entry name" value="Transferase(Phosphotransferase) domain 1"/>
    <property type="match status" value="1"/>
</dbReference>
<dbReference type="InterPro" id="IPR011009">
    <property type="entry name" value="Kinase-like_dom_sf"/>
</dbReference>
<name>A0A8H3CGZ7_9AGAM</name>
<keyword evidence="6 9" id="KW-0067">ATP-binding</keyword>
<dbReference type="GO" id="GO:0050684">
    <property type="term" value="P:regulation of mRNA processing"/>
    <property type="evidence" value="ECO:0007669"/>
    <property type="project" value="TreeGrafter"/>
</dbReference>
<proteinExistence type="predicted"/>
<dbReference type="EMBL" id="CAJMWW010000671">
    <property type="protein sequence ID" value="CAE6483028.1"/>
    <property type="molecule type" value="Genomic_DNA"/>
</dbReference>
<dbReference type="PANTHER" id="PTHR47634">
    <property type="entry name" value="PROTEIN KINASE DOMAIN-CONTAINING PROTEIN-RELATED"/>
    <property type="match status" value="1"/>
</dbReference>
<evidence type="ECO:0000256" key="5">
    <source>
        <dbReference type="ARBA" id="ARBA00022777"/>
    </source>
</evidence>
<comment type="catalytic activity">
    <reaction evidence="8">
        <text>L-seryl-[protein] + ATP = O-phospho-L-seryl-[protein] + ADP + H(+)</text>
        <dbReference type="Rhea" id="RHEA:17989"/>
        <dbReference type="Rhea" id="RHEA-COMP:9863"/>
        <dbReference type="Rhea" id="RHEA-COMP:11604"/>
        <dbReference type="ChEBI" id="CHEBI:15378"/>
        <dbReference type="ChEBI" id="CHEBI:29999"/>
        <dbReference type="ChEBI" id="CHEBI:30616"/>
        <dbReference type="ChEBI" id="CHEBI:83421"/>
        <dbReference type="ChEBI" id="CHEBI:456216"/>
        <dbReference type="EC" id="2.7.11.1"/>
    </reaction>
</comment>
<dbReference type="InterPro" id="IPR017441">
    <property type="entry name" value="Protein_kinase_ATP_BS"/>
</dbReference>
<accession>A0A8H3CGZ7</accession>
<feature type="binding site" evidence="9">
    <location>
        <position position="110"/>
    </location>
    <ligand>
        <name>ATP</name>
        <dbReference type="ChEBI" id="CHEBI:30616"/>
    </ligand>
</feature>
<evidence type="ECO:0000313" key="11">
    <source>
        <dbReference type="EMBL" id="CAE6483028.1"/>
    </source>
</evidence>
<dbReference type="GO" id="GO:0004674">
    <property type="term" value="F:protein serine/threonine kinase activity"/>
    <property type="evidence" value="ECO:0007669"/>
    <property type="project" value="UniProtKB-KW"/>
</dbReference>
<dbReference type="GO" id="GO:0000245">
    <property type="term" value="P:spliceosomal complex assembly"/>
    <property type="evidence" value="ECO:0007669"/>
    <property type="project" value="TreeGrafter"/>
</dbReference>
<evidence type="ECO:0000256" key="9">
    <source>
        <dbReference type="PROSITE-ProRule" id="PRU10141"/>
    </source>
</evidence>
<keyword evidence="3" id="KW-0808">Transferase</keyword>
<comment type="catalytic activity">
    <reaction evidence="7">
        <text>L-threonyl-[protein] + ATP = O-phospho-L-threonyl-[protein] + ADP + H(+)</text>
        <dbReference type="Rhea" id="RHEA:46608"/>
        <dbReference type="Rhea" id="RHEA-COMP:11060"/>
        <dbReference type="Rhea" id="RHEA-COMP:11605"/>
        <dbReference type="ChEBI" id="CHEBI:15378"/>
        <dbReference type="ChEBI" id="CHEBI:30013"/>
        <dbReference type="ChEBI" id="CHEBI:30616"/>
        <dbReference type="ChEBI" id="CHEBI:61977"/>
        <dbReference type="ChEBI" id="CHEBI:456216"/>
        <dbReference type="EC" id="2.7.11.1"/>
    </reaction>
</comment>
<feature type="domain" description="Protein kinase" evidence="10">
    <location>
        <begin position="76"/>
        <end position="190"/>
    </location>
</feature>
<keyword evidence="4 9" id="KW-0547">Nucleotide-binding</keyword>
<reference evidence="11" key="1">
    <citation type="submission" date="2021-01" db="EMBL/GenBank/DDBJ databases">
        <authorList>
            <person name="Kaushik A."/>
        </authorList>
    </citation>
    <scope>NUCLEOTIDE SEQUENCE</scope>
    <source>
        <strain evidence="11">AG3-T5</strain>
    </source>
</reference>
<evidence type="ECO:0000313" key="12">
    <source>
        <dbReference type="Proteomes" id="UP000663841"/>
    </source>
</evidence>
<dbReference type="PROSITE" id="PS50011">
    <property type="entry name" value="PROTEIN_KINASE_DOM"/>
    <property type="match status" value="1"/>
</dbReference>
<dbReference type="AlphaFoldDB" id="A0A8H3CGZ7"/>
<sequence>MRGHSICVAKRLFPTAIKTPTCFSIRTFGTRKLMPTLAQLERAIYSGGQLDEELVHKFDPVYWYPATVGQVLNNTYKLVAKLGFGNSSTVWLAKDITRWSWLPTRYVALKISTSHTADPTDAAYHMHETYISKQILSKNPTHPGLQFLRTAIDEFQLPGQKGFHPVLVYEPMRESASTLLSRLGADREGN</sequence>
<evidence type="ECO:0000259" key="10">
    <source>
        <dbReference type="PROSITE" id="PS50011"/>
    </source>
</evidence>
<dbReference type="EC" id="2.7.11.1" evidence="1"/>